<evidence type="ECO:0000313" key="2">
    <source>
        <dbReference type="Proteomes" id="UP000504606"/>
    </source>
</evidence>
<name>A0A6J1S7Z6_FRAOC</name>
<evidence type="ECO:0000256" key="1">
    <source>
        <dbReference type="SAM" id="SignalP"/>
    </source>
</evidence>
<accession>A0A6J1S7Z6</accession>
<dbReference type="RefSeq" id="XP_026274841.1">
    <property type="nucleotide sequence ID" value="XM_026419056.2"/>
</dbReference>
<proteinExistence type="predicted"/>
<dbReference type="GeneID" id="113204057"/>
<organism evidence="2 3">
    <name type="scientific">Frankliniella occidentalis</name>
    <name type="common">Western flower thrips</name>
    <name type="synonym">Euthrips occidentalis</name>
    <dbReference type="NCBI Taxonomy" id="133901"/>
    <lineage>
        <taxon>Eukaryota</taxon>
        <taxon>Metazoa</taxon>
        <taxon>Ecdysozoa</taxon>
        <taxon>Arthropoda</taxon>
        <taxon>Hexapoda</taxon>
        <taxon>Insecta</taxon>
        <taxon>Pterygota</taxon>
        <taxon>Neoptera</taxon>
        <taxon>Paraneoptera</taxon>
        <taxon>Thysanoptera</taxon>
        <taxon>Terebrantia</taxon>
        <taxon>Thripoidea</taxon>
        <taxon>Thripidae</taxon>
        <taxon>Frankliniella</taxon>
    </lineage>
</organism>
<protein>
    <submittedName>
        <fullName evidence="3">Uncharacterized protein LOC113204057</fullName>
    </submittedName>
</protein>
<dbReference type="AlphaFoldDB" id="A0A6J1S7Z6"/>
<evidence type="ECO:0000313" key="3">
    <source>
        <dbReference type="RefSeq" id="XP_026274841.1"/>
    </source>
</evidence>
<feature type="chain" id="PRO_5026789574" evidence="1">
    <location>
        <begin position="23"/>
        <end position="114"/>
    </location>
</feature>
<keyword evidence="1" id="KW-0732">Signal</keyword>
<keyword evidence="2" id="KW-1185">Reference proteome</keyword>
<dbReference type="Proteomes" id="UP000504606">
    <property type="component" value="Unplaced"/>
</dbReference>
<sequence>MARLSFALLALFAVVVAATATAEPNNPPPPGHDGHHMREWVHQKGAQLKQWGHQEKAKLAEAWKASVVPKIRAAKAKFGAQWQQKAPLVVAALKKEAGIYFNKAVEFVNKKLQG</sequence>
<gene>
    <name evidence="3" type="primary">LOC113204057</name>
</gene>
<feature type="signal peptide" evidence="1">
    <location>
        <begin position="1"/>
        <end position="22"/>
    </location>
</feature>
<dbReference type="OrthoDB" id="8226636at2759"/>
<reference evidence="3" key="1">
    <citation type="submission" date="2025-08" db="UniProtKB">
        <authorList>
            <consortium name="RefSeq"/>
        </authorList>
    </citation>
    <scope>IDENTIFICATION</scope>
    <source>
        <tissue evidence="3">Whole organism</tissue>
    </source>
</reference>
<dbReference type="KEGG" id="foc:113204057"/>